<feature type="region of interest" description="Disordered" evidence="1">
    <location>
        <begin position="1"/>
        <end position="21"/>
    </location>
</feature>
<dbReference type="EMBL" id="JBBPBM010000010">
    <property type="protein sequence ID" value="KAK8566095.1"/>
    <property type="molecule type" value="Genomic_DNA"/>
</dbReference>
<proteinExistence type="predicted"/>
<evidence type="ECO:0000256" key="1">
    <source>
        <dbReference type="SAM" id="MobiDB-lite"/>
    </source>
</evidence>
<protein>
    <submittedName>
        <fullName evidence="2">Uncharacterized protein</fullName>
    </submittedName>
</protein>
<feature type="compositionally biased region" description="Polar residues" evidence="1">
    <location>
        <begin position="166"/>
        <end position="176"/>
    </location>
</feature>
<gene>
    <name evidence="2" type="ORF">V6N12_059633</name>
</gene>
<accession>A0ABR2EVQ4</accession>
<sequence length="265" mass="27433">MEDYSEDGAQKAEDEKVDESATDIAVVVEEDSSSSIIGSAGEEKLVSEPPSVEVSEVILESIRDVEPGDSGVAELDVDVSAILTEQATQDVEPEPGDSAVAELEAAVSQILTEQVTEDIEPGDSVDVAALDAADSPITTEQATLEESSEGVVTDVGSKETDEETTLPPSLDTTNESPVGGALVASDNNAENSPGSPEPTVEDSLQATDVLVVETSVAGDAEVVDKPDIDENTGNQSPADSVRGGLPPRRPTSCSSCCGLFEALWR</sequence>
<reference evidence="2 3" key="1">
    <citation type="journal article" date="2024" name="G3 (Bethesda)">
        <title>Genome assembly of Hibiscus sabdariffa L. provides insights into metabolisms of medicinal natural products.</title>
        <authorList>
            <person name="Kim T."/>
        </authorList>
    </citation>
    <scope>NUCLEOTIDE SEQUENCE [LARGE SCALE GENOMIC DNA]</scope>
    <source>
        <strain evidence="2">TK-2024</strain>
        <tissue evidence="2">Old leaves</tissue>
    </source>
</reference>
<keyword evidence="3" id="KW-1185">Reference proteome</keyword>
<name>A0ABR2EVQ4_9ROSI</name>
<feature type="compositionally biased region" description="Polar residues" evidence="1">
    <location>
        <begin position="136"/>
        <end position="145"/>
    </location>
</feature>
<evidence type="ECO:0000313" key="3">
    <source>
        <dbReference type="Proteomes" id="UP001472677"/>
    </source>
</evidence>
<feature type="region of interest" description="Disordered" evidence="1">
    <location>
        <begin position="132"/>
        <end position="252"/>
    </location>
</feature>
<evidence type="ECO:0000313" key="2">
    <source>
        <dbReference type="EMBL" id="KAK8566095.1"/>
    </source>
</evidence>
<organism evidence="2 3">
    <name type="scientific">Hibiscus sabdariffa</name>
    <name type="common">roselle</name>
    <dbReference type="NCBI Taxonomy" id="183260"/>
    <lineage>
        <taxon>Eukaryota</taxon>
        <taxon>Viridiplantae</taxon>
        <taxon>Streptophyta</taxon>
        <taxon>Embryophyta</taxon>
        <taxon>Tracheophyta</taxon>
        <taxon>Spermatophyta</taxon>
        <taxon>Magnoliopsida</taxon>
        <taxon>eudicotyledons</taxon>
        <taxon>Gunneridae</taxon>
        <taxon>Pentapetalae</taxon>
        <taxon>rosids</taxon>
        <taxon>malvids</taxon>
        <taxon>Malvales</taxon>
        <taxon>Malvaceae</taxon>
        <taxon>Malvoideae</taxon>
        <taxon>Hibiscus</taxon>
    </lineage>
</organism>
<feature type="compositionally biased region" description="Polar residues" evidence="1">
    <location>
        <begin position="185"/>
        <end position="194"/>
    </location>
</feature>
<dbReference type="Proteomes" id="UP001472677">
    <property type="component" value="Unassembled WGS sequence"/>
</dbReference>
<comment type="caution">
    <text evidence="2">The sequence shown here is derived from an EMBL/GenBank/DDBJ whole genome shotgun (WGS) entry which is preliminary data.</text>
</comment>